<dbReference type="PANTHER" id="PTHR32507:SF8">
    <property type="entry name" value="CNH1P"/>
    <property type="match status" value="1"/>
</dbReference>
<dbReference type="Proteomes" id="UP001595925">
    <property type="component" value="Unassembled WGS sequence"/>
</dbReference>
<feature type="transmembrane region" description="Helical" evidence="8">
    <location>
        <begin position="361"/>
        <end position="384"/>
    </location>
</feature>
<feature type="domain" description="Cation/H+ exchanger transmembrane" evidence="9">
    <location>
        <begin position="15"/>
        <end position="419"/>
    </location>
</feature>
<feature type="transmembrane region" description="Helical" evidence="8">
    <location>
        <begin position="65"/>
        <end position="82"/>
    </location>
</feature>
<proteinExistence type="predicted"/>
<comment type="caution">
    <text evidence="10">The sequence shown here is derived from an EMBL/GenBank/DDBJ whole genome shotgun (WGS) entry which is preliminary data.</text>
</comment>
<dbReference type="Pfam" id="PF00999">
    <property type="entry name" value="Na_H_Exchanger"/>
    <property type="match status" value="1"/>
</dbReference>
<evidence type="ECO:0000256" key="8">
    <source>
        <dbReference type="SAM" id="Phobius"/>
    </source>
</evidence>
<evidence type="ECO:0000256" key="6">
    <source>
        <dbReference type="ARBA" id="ARBA00023065"/>
    </source>
</evidence>
<dbReference type="AlphaFoldDB" id="A0ABD5QIK6"/>
<keyword evidence="6" id="KW-0406">Ion transport</keyword>
<feature type="transmembrane region" description="Helical" evidence="8">
    <location>
        <begin position="34"/>
        <end position="53"/>
    </location>
</feature>
<dbReference type="GO" id="GO:0005886">
    <property type="term" value="C:plasma membrane"/>
    <property type="evidence" value="ECO:0007669"/>
    <property type="project" value="UniProtKB-SubCell"/>
</dbReference>
<dbReference type="InterPro" id="IPR006153">
    <property type="entry name" value="Cation/H_exchanger_TM"/>
</dbReference>
<evidence type="ECO:0000313" key="10">
    <source>
        <dbReference type="EMBL" id="MFC4989500.1"/>
    </source>
</evidence>
<dbReference type="RefSeq" id="WP_224827735.1">
    <property type="nucleotide sequence ID" value="NZ_JAIVEF010000002.1"/>
</dbReference>
<feature type="transmembrane region" description="Helical" evidence="8">
    <location>
        <begin position="256"/>
        <end position="280"/>
    </location>
</feature>
<feature type="transmembrane region" description="Helical" evidence="8">
    <location>
        <begin position="327"/>
        <end position="349"/>
    </location>
</feature>
<dbReference type="EMBL" id="JBHSJG010000049">
    <property type="protein sequence ID" value="MFC4989500.1"/>
    <property type="molecule type" value="Genomic_DNA"/>
</dbReference>
<name>A0ABD5QIK6_9EURY</name>
<evidence type="ECO:0000256" key="7">
    <source>
        <dbReference type="ARBA" id="ARBA00023136"/>
    </source>
</evidence>
<keyword evidence="5 8" id="KW-1133">Transmembrane helix</keyword>
<evidence type="ECO:0000256" key="1">
    <source>
        <dbReference type="ARBA" id="ARBA00004651"/>
    </source>
</evidence>
<evidence type="ECO:0000256" key="2">
    <source>
        <dbReference type="ARBA" id="ARBA00022448"/>
    </source>
</evidence>
<keyword evidence="11" id="KW-1185">Reference proteome</keyword>
<dbReference type="GO" id="GO:0015297">
    <property type="term" value="F:antiporter activity"/>
    <property type="evidence" value="ECO:0007669"/>
    <property type="project" value="UniProtKB-KW"/>
</dbReference>
<protein>
    <submittedName>
        <fullName evidence="10">Cation:proton antiporter</fullName>
    </submittedName>
</protein>
<sequence length="439" mass="45614">MSPYDVFLVIVALGLFGAIVLPRRLAGKPLSLPIVYVALGAVLFTVVPGAPAVDPVATPAATERLAELVVIVALMGAGLKIDRPFGLAGWASTWRLLAVAMPVTITLTALLGWGVLGLLPATAVLLGAVLAPTDPVLASDVEAGAPLTEVEEERAPENRWGSVRFSLTSEAGLNDGLAFPFTYLAIALAAATGPAATGGWRWLAEWALVDVGYRIAVGVLAGYAIGVLMARLVFGSPAPSRRAEVMAGAEALATTLLAYGLTELVGGYGFLAVFVAALALRRYEWTHEYHRELHDFAAIVERLLMAAVLVLFGGAVAGGLLAPLTPAGVAVALAILLVVRPLSGLLAFAGSDAPLADRAAVSWFGIRGVGSFYYLSFALAHASFTEIELLVAAERLWAVVGLVVLASIVLHGITASPAMAAIDRRRHGDPDPGPDPDDR</sequence>
<accession>A0ABD5QIK6</accession>
<keyword evidence="7 8" id="KW-0472">Membrane</keyword>
<gene>
    <name evidence="10" type="ORF">ACFPFO_17395</name>
</gene>
<feature type="transmembrane region" description="Helical" evidence="8">
    <location>
        <begin position="6"/>
        <end position="22"/>
    </location>
</feature>
<evidence type="ECO:0000256" key="3">
    <source>
        <dbReference type="ARBA" id="ARBA00022449"/>
    </source>
</evidence>
<keyword evidence="2" id="KW-0813">Transport</keyword>
<reference evidence="10 11" key="1">
    <citation type="journal article" date="2019" name="Int. J. Syst. Evol. Microbiol.">
        <title>The Global Catalogue of Microorganisms (GCM) 10K type strain sequencing project: providing services to taxonomists for standard genome sequencing and annotation.</title>
        <authorList>
            <consortium name="The Broad Institute Genomics Platform"/>
            <consortium name="The Broad Institute Genome Sequencing Center for Infectious Disease"/>
            <person name="Wu L."/>
            <person name="Ma J."/>
        </authorList>
    </citation>
    <scope>NUCLEOTIDE SEQUENCE [LARGE SCALE GENOMIC DNA]</scope>
    <source>
        <strain evidence="10 11">CGMCC 1.15824</strain>
    </source>
</reference>
<evidence type="ECO:0000256" key="4">
    <source>
        <dbReference type="ARBA" id="ARBA00022692"/>
    </source>
</evidence>
<feature type="transmembrane region" description="Helical" evidence="8">
    <location>
        <begin position="181"/>
        <end position="203"/>
    </location>
</feature>
<keyword evidence="4 8" id="KW-0812">Transmembrane</keyword>
<evidence type="ECO:0000313" key="11">
    <source>
        <dbReference type="Proteomes" id="UP001595925"/>
    </source>
</evidence>
<feature type="transmembrane region" description="Helical" evidence="8">
    <location>
        <begin position="215"/>
        <end position="236"/>
    </location>
</feature>
<comment type="subcellular location">
    <subcellularLocation>
        <location evidence="1">Cell membrane</location>
        <topology evidence="1">Multi-pass membrane protein</topology>
    </subcellularLocation>
</comment>
<feature type="transmembrane region" description="Helical" evidence="8">
    <location>
        <begin position="300"/>
        <end position="321"/>
    </location>
</feature>
<organism evidence="10 11">
    <name type="scientific">Saliphagus infecundisoli</name>
    <dbReference type="NCBI Taxonomy" id="1849069"/>
    <lineage>
        <taxon>Archaea</taxon>
        <taxon>Methanobacteriati</taxon>
        <taxon>Methanobacteriota</taxon>
        <taxon>Stenosarchaea group</taxon>
        <taxon>Halobacteria</taxon>
        <taxon>Halobacteriales</taxon>
        <taxon>Natrialbaceae</taxon>
        <taxon>Saliphagus</taxon>
    </lineage>
</organism>
<dbReference type="GO" id="GO:0006811">
    <property type="term" value="P:monoatomic ion transport"/>
    <property type="evidence" value="ECO:0007669"/>
    <property type="project" value="UniProtKB-KW"/>
</dbReference>
<dbReference type="PANTHER" id="PTHR32507">
    <property type="entry name" value="NA(+)/H(+) ANTIPORTER 1"/>
    <property type="match status" value="1"/>
</dbReference>
<keyword evidence="3" id="KW-0050">Antiport</keyword>
<evidence type="ECO:0000259" key="9">
    <source>
        <dbReference type="Pfam" id="PF00999"/>
    </source>
</evidence>
<feature type="transmembrane region" description="Helical" evidence="8">
    <location>
        <begin position="396"/>
        <end position="416"/>
    </location>
</feature>
<evidence type="ECO:0000256" key="5">
    <source>
        <dbReference type="ARBA" id="ARBA00022989"/>
    </source>
</evidence>